<keyword evidence="6" id="KW-1185">Reference proteome</keyword>
<dbReference type="PANTHER" id="PTHR43042">
    <property type="entry name" value="SAM-DEPENDENT METHYLTRANSFERASE"/>
    <property type="match status" value="1"/>
</dbReference>
<dbReference type="Pfam" id="PF10672">
    <property type="entry name" value="Methyltrans_SAM"/>
    <property type="match status" value="1"/>
</dbReference>
<evidence type="ECO:0000256" key="1">
    <source>
        <dbReference type="ARBA" id="ARBA00022603"/>
    </source>
</evidence>
<dbReference type="EMBL" id="QOVW01000005">
    <property type="protein sequence ID" value="RDB37209.1"/>
    <property type="molecule type" value="Genomic_DNA"/>
</dbReference>
<dbReference type="AlphaFoldDB" id="A0A369KRA0"/>
<organism evidence="5 6">
    <name type="scientific">Spirobacillus cienkowskii</name>
    <dbReference type="NCBI Taxonomy" id="495820"/>
    <lineage>
        <taxon>Bacteria</taxon>
        <taxon>Pseudomonadati</taxon>
        <taxon>Bdellovibrionota</taxon>
        <taxon>Oligoflexia</taxon>
        <taxon>Silvanigrellales</taxon>
        <taxon>Spirobacillus</taxon>
    </lineage>
</organism>
<dbReference type="Gene3D" id="3.40.50.150">
    <property type="entry name" value="Vaccinia Virus protein VP39"/>
    <property type="match status" value="1"/>
</dbReference>
<keyword evidence="2" id="KW-0808">Transferase</keyword>
<gene>
    <name evidence="5" type="ORF">DCC88_01235</name>
</gene>
<reference evidence="5" key="1">
    <citation type="submission" date="2018-04" db="EMBL/GenBank/DDBJ databases">
        <title>Draft genome sequence of the Candidatus Spirobacillus cienkowskii, a pathogen of freshwater Daphnia species, reconstructed from hemolymph metagenomic reads.</title>
        <authorList>
            <person name="Bresciani L."/>
            <person name="Lemos L.N."/>
            <person name="Wale N."/>
            <person name="Lin J.Y."/>
            <person name="Fernandes G.R."/>
            <person name="Duffy M.A."/>
            <person name="Rodrigues J.M."/>
        </authorList>
    </citation>
    <scope>NUCLEOTIDE SEQUENCE [LARGE SCALE GENOMIC DNA]</scope>
    <source>
        <strain evidence="5">Binning01</strain>
    </source>
</reference>
<dbReference type="GO" id="GO:0008168">
    <property type="term" value="F:methyltransferase activity"/>
    <property type="evidence" value="ECO:0007669"/>
    <property type="project" value="UniProtKB-KW"/>
</dbReference>
<dbReference type="GO" id="GO:0032259">
    <property type="term" value="P:methylation"/>
    <property type="evidence" value="ECO:0007669"/>
    <property type="project" value="UniProtKB-KW"/>
</dbReference>
<dbReference type="InterPro" id="IPR019614">
    <property type="entry name" value="SAM-dep_methyl-trfase"/>
</dbReference>
<dbReference type="InterPro" id="IPR029063">
    <property type="entry name" value="SAM-dependent_MTases_sf"/>
</dbReference>
<evidence type="ECO:0000313" key="6">
    <source>
        <dbReference type="Proteomes" id="UP000253934"/>
    </source>
</evidence>
<dbReference type="SUPFAM" id="SSF53335">
    <property type="entry name" value="S-adenosyl-L-methionine-dependent methyltransferases"/>
    <property type="match status" value="1"/>
</dbReference>
<dbReference type="Proteomes" id="UP000253934">
    <property type="component" value="Unassembled WGS sequence"/>
</dbReference>
<accession>A0A369KRA0</accession>
<evidence type="ECO:0000256" key="2">
    <source>
        <dbReference type="ARBA" id="ARBA00022679"/>
    </source>
</evidence>
<dbReference type="PANTHER" id="PTHR43042:SF3">
    <property type="entry name" value="RIBOSOMAL RNA LARGE SUBUNIT METHYLTRANSFERASE YWBD-RELATED"/>
    <property type="match status" value="1"/>
</dbReference>
<evidence type="ECO:0000259" key="4">
    <source>
        <dbReference type="Pfam" id="PF10672"/>
    </source>
</evidence>
<evidence type="ECO:0000256" key="3">
    <source>
        <dbReference type="ARBA" id="ARBA00022691"/>
    </source>
</evidence>
<protein>
    <submittedName>
        <fullName evidence="5">SAM-dependent methyltransferase</fullName>
    </submittedName>
</protein>
<dbReference type="Gene3D" id="3.30.750.80">
    <property type="entry name" value="RNA methyltransferase domain (HRMD) like"/>
    <property type="match status" value="1"/>
</dbReference>
<keyword evidence="3" id="KW-0949">S-adenosyl-L-methionine</keyword>
<dbReference type="CDD" id="cd02440">
    <property type="entry name" value="AdoMet_MTases"/>
    <property type="match status" value="1"/>
</dbReference>
<name>A0A369KRA0_9BACT</name>
<comment type="caution">
    <text evidence="5">The sequence shown here is derived from an EMBL/GenBank/DDBJ whole genome shotgun (WGS) entry which is preliminary data.</text>
</comment>
<feature type="domain" description="S-adenosylmethionine-dependent methyltransferase" evidence="4">
    <location>
        <begin position="41"/>
        <end position="269"/>
    </location>
</feature>
<proteinExistence type="predicted"/>
<sequence length="316" mass="37520">MESMFKNRLNKNFQNLIKWAKRENITAFRIYEKDIPQYPFTLDYYDGSFVIYFFEPSKYPESLEKSDNLKLNEVVETIKELFQTSENDIFIKRRKKQKGIAQYEKISENNATKIIFEGDLKFIVNLSDYLDCGLFLDHRKTRQFIKNKINNKSLLNLFSYTGSISVAAAMGNAKFITTVDMSNTYLNWAKENFKVNNIPTQSHEFIRADIMQILPELAKNSQKYDFIFLDPPSFSNSKKMNTVFDIQKDYIFLINNCERLLTDNGCIFFSNNLKTFKFDKEIFSNNFYIEDYTKKTIPLDFRNQKIHHAWLLKKRP</sequence>
<evidence type="ECO:0000313" key="5">
    <source>
        <dbReference type="EMBL" id="RDB37209.1"/>
    </source>
</evidence>
<keyword evidence="1 5" id="KW-0489">Methyltransferase</keyword>